<protein>
    <recommendedName>
        <fullName evidence="4">HdeD family acid-resistance protein</fullName>
    </recommendedName>
</protein>
<dbReference type="Pfam" id="PF03729">
    <property type="entry name" value="DUF308"/>
    <property type="match status" value="1"/>
</dbReference>
<dbReference type="InterPro" id="IPR005325">
    <property type="entry name" value="DUF308_memb"/>
</dbReference>
<dbReference type="InterPro" id="IPR052712">
    <property type="entry name" value="Acid_resist_chaperone_HdeD"/>
</dbReference>
<dbReference type="Proteomes" id="UP000239772">
    <property type="component" value="Unassembled WGS sequence"/>
</dbReference>
<name>A0A2T1HNQ3_9HYPH</name>
<reference evidence="3" key="1">
    <citation type="submission" date="2018-03" db="EMBL/GenBank/DDBJ databases">
        <authorList>
            <person name="Sun L."/>
            <person name="Liu H."/>
            <person name="Chen W."/>
            <person name="Huang K."/>
            <person name="Liu W."/>
            <person name="Gao X."/>
        </authorList>
    </citation>
    <scope>NUCLEOTIDE SEQUENCE [LARGE SCALE GENOMIC DNA]</scope>
    <source>
        <strain evidence="3">SH9</strain>
    </source>
</reference>
<feature type="transmembrane region" description="Helical" evidence="1">
    <location>
        <begin position="71"/>
        <end position="89"/>
    </location>
</feature>
<feature type="transmembrane region" description="Helical" evidence="1">
    <location>
        <begin position="44"/>
        <end position="65"/>
    </location>
</feature>
<gene>
    <name evidence="2" type="ORF">SLNSH_19790</name>
</gene>
<sequence length="107" mass="11175">MPQGLHQTPALRARWGWIVALGVVFLLAGLIALGSVVMATVASVALVGIMMLISGVAEIIHAFSLRSWGKMVLWVLLGALYVVAGIATFRNPLLAAAVLTLTLGLAL</sequence>
<keyword evidence="3" id="KW-1185">Reference proteome</keyword>
<dbReference type="AlphaFoldDB" id="A0A2T1HNQ3"/>
<dbReference type="PANTHER" id="PTHR34989:SF1">
    <property type="entry name" value="PROTEIN HDED"/>
    <property type="match status" value="1"/>
</dbReference>
<keyword evidence="1" id="KW-0812">Transmembrane</keyword>
<evidence type="ECO:0000256" key="1">
    <source>
        <dbReference type="SAM" id="Phobius"/>
    </source>
</evidence>
<feature type="transmembrane region" description="Helical" evidence="1">
    <location>
        <begin position="15"/>
        <end position="37"/>
    </location>
</feature>
<accession>A0A2T1HNQ3</accession>
<dbReference type="OrthoDB" id="9815400at2"/>
<comment type="caution">
    <text evidence="2">The sequence shown here is derived from an EMBL/GenBank/DDBJ whole genome shotgun (WGS) entry which is preliminary data.</text>
</comment>
<dbReference type="PANTHER" id="PTHR34989">
    <property type="entry name" value="PROTEIN HDED"/>
    <property type="match status" value="1"/>
</dbReference>
<dbReference type="EMBL" id="PVZS01000028">
    <property type="protein sequence ID" value="PSC03300.1"/>
    <property type="molecule type" value="Genomic_DNA"/>
</dbReference>
<dbReference type="GO" id="GO:0005886">
    <property type="term" value="C:plasma membrane"/>
    <property type="evidence" value="ECO:0007669"/>
    <property type="project" value="TreeGrafter"/>
</dbReference>
<evidence type="ECO:0000313" key="3">
    <source>
        <dbReference type="Proteomes" id="UP000239772"/>
    </source>
</evidence>
<organism evidence="2 3">
    <name type="scientific">Alsobacter soli</name>
    <dbReference type="NCBI Taxonomy" id="2109933"/>
    <lineage>
        <taxon>Bacteria</taxon>
        <taxon>Pseudomonadati</taxon>
        <taxon>Pseudomonadota</taxon>
        <taxon>Alphaproteobacteria</taxon>
        <taxon>Hyphomicrobiales</taxon>
        <taxon>Alsobacteraceae</taxon>
        <taxon>Alsobacter</taxon>
    </lineage>
</organism>
<evidence type="ECO:0008006" key="4">
    <source>
        <dbReference type="Google" id="ProtNLM"/>
    </source>
</evidence>
<keyword evidence="1" id="KW-0472">Membrane</keyword>
<keyword evidence="1" id="KW-1133">Transmembrane helix</keyword>
<evidence type="ECO:0000313" key="2">
    <source>
        <dbReference type="EMBL" id="PSC03300.1"/>
    </source>
</evidence>
<proteinExistence type="predicted"/>